<evidence type="ECO:0000256" key="1">
    <source>
        <dbReference type="SAM" id="MobiDB-lite"/>
    </source>
</evidence>
<name>A0AAV4MY78_CAEEX</name>
<feature type="compositionally biased region" description="Polar residues" evidence="1">
    <location>
        <begin position="87"/>
        <end position="96"/>
    </location>
</feature>
<accession>A0AAV4MY78</accession>
<dbReference type="AlphaFoldDB" id="A0AAV4MY78"/>
<evidence type="ECO:0000313" key="2">
    <source>
        <dbReference type="EMBL" id="GIX76670.1"/>
    </source>
</evidence>
<comment type="caution">
    <text evidence="2">The sequence shown here is derived from an EMBL/GenBank/DDBJ whole genome shotgun (WGS) entry which is preliminary data.</text>
</comment>
<sequence length="96" mass="11218">MTKICPGKHSLLLLRHLYKSDVLSQKRTFGRHSRYWTPGYRGRLQLSNHLSDHFSRWGRLLLLSSLPERRLNDSPYGATDPFRNLRGPTTTTVNRL</sequence>
<gene>
    <name evidence="2" type="ORF">CEXT_7221</name>
</gene>
<evidence type="ECO:0000313" key="3">
    <source>
        <dbReference type="Proteomes" id="UP001054945"/>
    </source>
</evidence>
<dbReference type="Proteomes" id="UP001054945">
    <property type="component" value="Unassembled WGS sequence"/>
</dbReference>
<dbReference type="EMBL" id="BPLR01020276">
    <property type="protein sequence ID" value="GIX76670.1"/>
    <property type="molecule type" value="Genomic_DNA"/>
</dbReference>
<proteinExistence type="predicted"/>
<reference evidence="2 3" key="1">
    <citation type="submission" date="2021-06" db="EMBL/GenBank/DDBJ databases">
        <title>Caerostris extrusa draft genome.</title>
        <authorList>
            <person name="Kono N."/>
            <person name="Arakawa K."/>
        </authorList>
    </citation>
    <scope>NUCLEOTIDE SEQUENCE [LARGE SCALE GENOMIC DNA]</scope>
</reference>
<protein>
    <submittedName>
        <fullName evidence="2">Uncharacterized protein</fullName>
    </submittedName>
</protein>
<feature type="region of interest" description="Disordered" evidence="1">
    <location>
        <begin position="74"/>
        <end position="96"/>
    </location>
</feature>
<organism evidence="2 3">
    <name type="scientific">Caerostris extrusa</name>
    <name type="common">Bark spider</name>
    <name type="synonym">Caerostris bankana</name>
    <dbReference type="NCBI Taxonomy" id="172846"/>
    <lineage>
        <taxon>Eukaryota</taxon>
        <taxon>Metazoa</taxon>
        <taxon>Ecdysozoa</taxon>
        <taxon>Arthropoda</taxon>
        <taxon>Chelicerata</taxon>
        <taxon>Arachnida</taxon>
        <taxon>Araneae</taxon>
        <taxon>Araneomorphae</taxon>
        <taxon>Entelegynae</taxon>
        <taxon>Araneoidea</taxon>
        <taxon>Araneidae</taxon>
        <taxon>Caerostris</taxon>
    </lineage>
</organism>
<keyword evidence="3" id="KW-1185">Reference proteome</keyword>